<reference evidence="2 3" key="1">
    <citation type="submission" date="2018-06" db="EMBL/GenBank/DDBJ databases">
        <authorList>
            <consortium name="Pathogen Informatics"/>
            <person name="Doyle S."/>
        </authorList>
    </citation>
    <scope>NUCLEOTIDE SEQUENCE [LARGE SCALE GENOMIC DNA]</scope>
    <source>
        <strain evidence="2 3">NCTC13294</strain>
    </source>
</reference>
<organism evidence="2 3">
    <name type="scientific">Cardiobacterium valvarum</name>
    <dbReference type="NCBI Taxonomy" id="194702"/>
    <lineage>
        <taxon>Bacteria</taxon>
        <taxon>Pseudomonadati</taxon>
        <taxon>Pseudomonadota</taxon>
        <taxon>Gammaproteobacteria</taxon>
        <taxon>Cardiobacteriales</taxon>
        <taxon>Cardiobacteriaceae</taxon>
        <taxon>Cardiobacterium</taxon>
    </lineage>
</organism>
<dbReference type="AlphaFoldDB" id="A0A381EDA6"/>
<proteinExistence type="predicted"/>
<protein>
    <submittedName>
        <fullName evidence="2">Uncharacterized protein</fullName>
    </submittedName>
</protein>
<accession>A0A381EDA6</accession>
<sequence>MIKESVKAHGKHQLEIKQKVLFDRHAKEIRYRIDTWFFLPSALQINPDFYSTSDFRRSLKNYVRLRPPTEKIAHLSEAGGTLETLAAWLAAHRDDPALTLDDYENTLKRYALTYKRALRLAVKLIEKNPQKKNAETVSATLAAVRAALAAYRALAPLAAPAEARLSSAAFHYCDEYITLMTVQYLRRLAAPADVPARAAIRTLWREETAYCRAHYPASMPNATGKNEDVLYRWSALKKYINRYLYLDVRRKKGNPLLMHTVYAVAAAIAMIFATFVAFFWQGKYGALSSNLFMAVVIAYIFKDRMKDIGREQLLRLFRKWIPDRRLVIYRDEKTIVGDCRENYRFVEHELLPPDIATLRERGHWLQLLNDQRDEDILLYKKDVTLHNRPVLFERTQYSIVDITRFNIADFLKQIDNLFEPLPLPEDENGDSRGERIYHIYMIRHIDYAGQQASELVRLVVNAAGIKRLEMIQPLQFASDTEN</sequence>
<keyword evidence="1" id="KW-0472">Membrane</keyword>
<evidence type="ECO:0000313" key="3">
    <source>
        <dbReference type="Proteomes" id="UP000254572"/>
    </source>
</evidence>
<keyword evidence="1" id="KW-0812">Transmembrane</keyword>
<keyword evidence="3" id="KW-1185">Reference proteome</keyword>
<keyword evidence="1" id="KW-1133">Transmembrane helix</keyword>
<evidence type="ECO:0000256" key="1">
    <source>
        <dbReference type="SAM" id="Phobius"/>
    </source>
</evidence>
<gene>
    <name evidence="2" type="ORF">NCTC13294_02150</name>
</gene>
<name>A0A381EDA6_9GAMM</name>
<dbReference type="OrthoDB" id="366465at2"/>
<dbReference type="RefSeq" id="WP_115612286.1">
    <property type="nucleotide sequence ID" value="NZ_JBHLZC010000001.1"/>
</dbReference>
<dbReference type="EMBL" id="UFUW01000001">
    <property type="protein sequence ID" value="SUX24920.1"/>
    <property type="molecule type" value="Genomic_DNA"/>
</dbReference>
<evidence type="ECO:0000313" key="2">
    <source>
        <dbReference type="EMBL" id="SUX24920.1"/>
    </source>
</evidence>
<feature type="transmembrane region" description="Helical" evidence="1">
    <location>
        <begin position="256"/>
        <end position="278"/>
    </location>
</feature>
<feature type="transmembrane region" description="Helical" evidence="1">
    <location>
        <begin position="284"/>
        <end position="301"/>
    </location>
</feature>
<dbReference type="Proteomes" id="UP000254572">
    <property type="component" value="Unassembled WGS sequence"/>
</dbReference>